<dbReference type="Proteomes" id="UP000076532">
    <property type="component" value="Unassembled WGS sequence"/>
</dbReference>
<dbReference type="STRING" id="436010.A0A165Y3W7"/>
<dbReference type="OrthoDB" id="248233at2759"/>
<feature type="region of interest" description="Disordered" evidence="1">
    <location>
        <begin position="208"/>
        <end position="291"/>
    </location>
</feature>
<feature type="region of interest" description="Disordered" evidence="1">
    <location>
        <begin position="140"/>
        <end position="184"/>
    </location>
</feature>
<keyword evidence="3" id="KW-1185">Reference proteome</keyword>
<protein>
    <submittedName>
        <fullName evidence="2">Uncharacterized protein</fullName>
    </submittedName>
</protein>
<dbReference type="PANTHER" id="PTHR43721:SF3">
    <property type="entry name" value="GTP-BINDING PROTEIN 2"/>
    <property type="match status" value="1"/>
</dbReference>
<dbReference type="AlphaFoldDB" id="A0A165Y3W7"/>
<dbReference type="GO" id="GO:0003746">
    <property type="term" value="F:translation elongation factor activity"/>
    <property type="evidence" value="ECO:0007669"/>
    <property type="project" value="TreeGrafter"/>
</dbReference>
<name>A0A165Y3W7_9AGAM</name>
<feature type="region of interest" description="Disordered" evidence="1">
    <location>
        <begin position="327"/>
        <end position="356"/>
    </location>
</feature>
<evidence type="ECO:0000256" key="1">
    <source>
        <dbReference type="SAM" id="MobiDB-lite"/>
    </source>
</evidence>
<dbReference type="EMBL" id="KV417706">
    <property type="protein sequence ID" value="KZP09177.1"/>
    <property type="molecule type" value="Genomic_DNA"/>
</dbReference>
<feature type="compositionally biased region" description="Basic residues" evidence="1">
    <location>
        <begin position="262"/>
        <end position="271"/>
    </location>
</feature>
<dbReference type="InterPro" id="IPR050055">
    <property type="entry name" value="EF-Tu_GTPase"/>
</dbReference>
<feature type="compositionally biased region" description="Low complexity" evidence="1">
    <location>
        <begin position="230"/>
        <end position="239"/>
    </location>
</feature>
<feature type="compositionally biased region" description="Low complexity" evidence="1">
    <location>
        <begin position="246"/>
        <end position="260"/>
    </location>
</feature>
<proteinExistence type="predicted"/>
<reference evidence="2 3" key="1">
    <citation type="journal article" date="2016" name="Mol. Biol. Evol.">
        <title>Comparative Genomics of Early-Diverging Mushroom-Forming Fungi Provides Insights into the Origins of Lignocellulose Decay Capabilities.</title>
        <authorList>
            <person name="Nagy L.G."/>
            <person name="Riley R."/>
            <person name="Tritt A."/>
            <person name="Adam C."/>
            <person name="Daum C."/>
            <person name="Floudas D."/>
            <person name="Sun H."/>
            <person name="Yadav J.S."/>
            <person name="Pangilinan J."/>
            <person name="Larsson K.H."/>
            <person name="Matsuura K."/>
            <person name="Barry K."/>
            <person name="Labutti K."/>
            <person name="Kuo R."/>
            <person name="Ohm R.A."/>
            <person name="Bhattacharya S.S."/>
            <person name="Shirouzu T."/>
            <person name="Yoshinaga Y."/>
            <person name="Martin F.M."/>
            <person name="Grigoriev I.V."/>
            <person name="Hibbett D.S."/>
        </authorList>
    </citation>
    <scope>NUCLEOTIDE SEQUENCE [LARGE SCALE GENOMIC DNA]</scope>
    <source>
        <strain evidence="2 3">CBS 109695</strain>
    </source>
</reference>
<evidence type="ECO:0000313" key="2">
    <source>
        <dbReference type="EMBL" id="KZP09177.1"/>
    </source>
</evidence>
<sequence length="386" mass="41760">MFGESDTGESPRVGSPWDALISTPSPPSPQYIPKLVPEAEEGNVEYKLQLLSPSPARFARLVTQLKWRLLEGGGQAYYELGVADSGALIGLARADLEKTLGTLDSMAGEIGASVVVVKEVEVPRGMHIRGGDRAGLFAGSKAKADRENGNGNGNGKFKRLRWDASSSEDTPPTETETDDEALFSMDDLSLDLEIATVYKPRPVCAKATHHGGPVPAQKKKKNWPKPTSPSPTTVPSALSSPPPPTKTNGTPTTNTCQTMTKSRNRRRRRDEKRRFLDGVEAAESTDGADEQERELILVEGLECLHVEVTVAPDVAASAHAPLPVPGSSIRNNVVDGTNCAPNENGDEEEEEEEEEEPRLIVEALVVRKLSLEEVPRLRGVLVDLMF</sequence>
<feature type="compositionally biased region" description="Low complexity" evidence="1">
    <location>
        <begin position="165"/>
        <end position="174"/>
    </location>
</feature>
<accession>A0A165Y3W7</accession>
<gene>
    <name evidence="2" type="ORF">FIBSPDRAFT_1051979</name>
</gene>
<feature type="compositionally biased region" description="Polar residues" evidence="1">
    <location>
        <begin position="328"/>
        <end position="341"/>
    </location>
</feature>
<organism evidence="2 3">
    <name type="scientific">Athelia psychrophila</name>
    <dbReference type="NCBI Taxonomy" id="1759441"/>
    <lineage>
        <taxon>Eukaryota</taxon>
        <taxon>Fungi</taxon>
        <taxon>Dikarya</taxon>
        <taxon>Basidiomycota</taxon>
        <taxon>Agaricomycotina</taxon>
        <taxon>Agaricomycetes</taxon>
        <taxon>Agaricomycetidae</taxon>
        <taxon>Atheliales</taxon>
        <taxon>Atheliaceae</taxon>
        <taxon>Athelia</taxon>
    </lineage>
</organism>
<feature type="compositionally biased region" description="Acidic residues" evidence="1">
    <location>
        <begin position="344"/>
        <end position="356"/>
    </location>
</feature>
<dbReference type="PANTHER" id="PTHR43721">
    <property type="entry name" value="ELONGATION FACTOR TU-RELATED"/>
    <property type="match status" value="1"/>
</dbReference>
<feature type="region of interest" description="Disordered" evidence="1">
    <location>
        <begin position="1"/>
        <end position="29"/>
    </location>
</feature>
<evidence type="ECO:0000313" key="3">
    <source>
        <dbReference type="Proteomes" id="UP000076532"/>
    </source>
</evidence>